<sequence>MLHVINDKGEETSRGNTQARYYCDRSPDLPYAPYTTTVTATTGRTTSTRTLTSTSSRTTTTSTRTTTTPT</sequence>
<name>A0ABN9W105_9DINO</name>
<feature type="region of interest" description="Disordered" evidence="1">
    <location>
        <begin position="42"/>
        <end position="70"/>
    </location>
</feature>
<evidence type="ECO:0000256" key="1">
    <source>
        <dbReference type="SAM" id="MobiDB-lite"/>
    </source>
</evidence>
<keyword evidence="3" id="KW-1185">Reference proteome</keyword>
<protein>
    <submittedName>
        <fullName evidence="2">Uncharacterized protein</fullName>
    </submittedName>
</protein>
<dbReference type="EMBL" id="CAUYUJ010017904">
    <property type="protein sequence ID" value="CAK0878952.1"/>
    <property type="molecule type" value="Genomic_DNA"/>
</dbReference>
<comment type="caution">
    <text evidence="2">The sequence shown here is derived from an EMBL/GenBank/DDBJ whole genome shotgun (WGS) entry which is preliminary data.</text>
</comment>
<reference evidence="2" key="1">
    <citation type="submission" date="2023-10" db="EMBL/GenBank/DDBJ databases">
        <authorList>
            <person name="Chen Y."/>
            <person name="Shah S."/>
            <person name="Dougan E. K."/>
            <person name="Thang M."/>
            <person name="Chan C."/>
        </authorList>
    </citation>
    <scope>NUCLEOTIDE SEQUENCE [LARGE SCALE GENOMIC DNA]</scope>
</reference>
<evidence type="ECO:0000313" key="3">
    <source>
        <dbReference type="Proteomes" id="UP001189429"/>
    </source>
</evidence>
<proteinExistence type="predicted"/>
<feature type="compositionally biased region" description="Basic and acidic residues" evidence="1">
    <location>
        <begin position="1"/>
        <end position="13"/>
    </location>
</feature>
<feature type="non-terminal residue" evidence="2">
    <location>
        <position position="70"/>
    </location>
</feature>
<evidence type="ECO:0000313" key="2">
    <source>
        <dbReference type="EMBL" id="CAK0878952.1"/>
    </source>
</evidence>
<accession>A0ABN9W105</accession>
<gene>
    <name evidence="2" type="ORF">PCOR1329_LOCUS62546</name>
</gene>
<feature type="region of interest" description="Disordered" evidence="1">
    <location>
        <begin position="1"/>
        <end position="21"/>
    </location>
</feature>
<organism evidence="2 3">
    <name type="scientific">Prorocentrum cordatum</name>
    <dbReference type="NCBI Taxonomy" id="2364126"/>
    <lineage>
        <taxon>Eukaryota</taxon>
        <taxon>Sar</taxon>
        <taxon>Alveolata</taxon>
        <taxon>Dinophyceae</taxon>
        <taxon>Prorocentrales</taxon>
        <taxon>Prorocentraceae</taxon>
        <taxon>Prorocentrum</taxon>
    </lineage>
</organism>
<dbReference type="Proteomes" id="UP001189429">
    <property type="component" value="Unassembled WGS sequence"/>
</dbReference>